<reference evidence="2" key="1">
    <citation type="journal article" date="2022" name="Mol. Ecol. Resour.">
        <title>The genomes of chicory, endive, great burdock and yacon provide insights into Asteraceae palaeo-polyploidization history and plant inulin production.</title>
        <authorList>
            <person name="Fan W."/>
            <person name="Wang S."/>
            <person name="Wang H."/>
            <person name="Wang A."/>
            <person name="Jiang F."/>
            <person name="Liu H."/>
            <person name="Zhao H."/>
            <person name="Xu D."/>
            <person name="Zhang Y."/>
        </authorList>
    </citation>
    <scope>NUCLEOTIDE SEQUENCE [LARGE SCALE GENOMIC DNA]</scope>
    <source>
        <strain evidence="2">cv. Yunnan</strain>
    </source>
</reference>
<comment type="caution">
    <text evidence="1">The sequence shown here is derived from an EMBL/GenBank/DDBJ whole genome shotgun (WGS) entry which is preliminary data.</text>
</comment>
<reference evidence="1 2" key="2">
    <citation type="journal article" date="2022" name="Mol. Ecol. Resour.">
        <title>The genomes of chicory, endive, great burdock and yacon provide insights into Asteraceae paleo-polyploidization history and plant inulin production.</title>
        <authorList>
            <person name="Fan W."/>
            <person name="Wang S."/>
            <person name="Wang H."/>
            <person name="Wang A."/>
            <person name="Jiang F."/>
            <person name="Liu H."/>
            <person name="Zhao H."/>
            <person name="Xu D."/>
            <person name="Zhang Y."/>
        </authorList>
    </citation>
    <scope>NUCLEOTIDE SEQUENCE [LARGE SCALE GENOMIC DNA]</scope>
    <source>
        <strain evidence="2">cv. Yunnan</strain>
        <tissue evidence="1">Leaves</tissue>
    </source>
</reference>
<name>A0ACB9KB47_9ASTR</name>
<sequence>MFEFLVDAWICTIKSQKSQTTSKRLAEKKVAKFEKNITKRGLGPMASKKIKTELYVLALFIVVVVGSFLFQIIRLALLG</sequence>
<evidence type="ECO:0000313" key="1">
    <source>
        <dbReference type="EMBL" id="KAI3829435.1"/>
    </source>
</evidence>
<evidence type="ECO:0000313" key="2">
    <source>
        <dbReference type="Proteomes" id="UP001056120"/>
    </source>
</evidence>
<protein>
    <submittedName>
        <fullName evidence="1">Uncharacterized protein</fullName>
    </submittedName>
</protein>
<organism evidence="1 2">
    <name type="scientific">Smallanthus sonchifolius</name>
    <dbReference type="NCBI Taxonomy" id="185202"/>
    <lineage>
        <taxon>Eukaryota</taxon>
        <taxon>Viridiplantae</taxon>
        <taxon>Streptophyta</taxon>
        <taxon>Embryophyta</taxon>
        <taxon>Tracheophyta</taxon>
        <taxon>Spermatophyta</taxon>
        <taxon>Magnoliopsida</taxon>
        <taxon>eudicotyledons</taxon>
        <taxon>Gunneridae</taxon>
        <taxon>Pentapetalae</taxon>
        <taxon>asterids</taxon>
        <taxon>campanulids</taxon>
        <taxon>Asterales</taxon>
        <taxon>Asteraceae</taxon>
        <taxon>Asteroideae</taxon>
        <taxon>Heliantheae alliance</taxon>
        <taxon>Millerieae</taxon>
        <taxon>Smallanthus</taxon>
    </lineage>
</organism>
<dbReference type="Proteomes" id="UP001056120">
    <property type="component" value="Linkage Group LG01"/>
</dbReference>
<dbReference type="EMBL" id="CM042018">
    <property type="protein sequence ID" value="KAI3829435.1"/>
    <property type="molecule type" value="Genomic_DNA"/>
</dbReference>
<gene>
    <name evidence="1" type="ORF">L1987_03559</name>
</gene>
<accession>A0ACB9KB47</accession>
<proteinExistence type="predicted"/>
<keyword evidence="2" id="KW-1185">Reference proteome</keyword>